<proteinExistence type="predicted"/>
<evidence type="ECO:0000313" key="1">
    <source>
        <dbReference type="EMBL" id="MBE1530385.1"/>
    </source>
</evidence>
<organism evidence="1 2">
    <name type="scientific">Actinomadura algeriensis</name>
    <dbReference type="NCBI Taxonomy" id="1679523"/>
    <lineage>
        <taxon>Bacteria</taxon>
        <taxon>Bacillati</taxon>
        <taxon>Actinomycetota</taxon>
        <taxon>Actinomycetes</taxon>
        <taxon>Streptosporangiales</taxon>
        <taxon>Thermomonosporaceae</taxon>
        <taxon>Actinomadura</taxon>
    </lineage>
</organism>
<gene>
    <name evidence="1" type="ORF">H4W34_000218</name>
</gene>
<keyword evidence="2" id="KW-1185">Reference proteome</keyword>
<dbReference type="RefSeq" id="WP_192757396.1">
    <property type="nucleotide sequence ID" value="NZ_JADBDZ010000001.1"/>
</dbReference>
<comment type="caution">
    <text evidence="1">The sequence shown here is derived from an EMBL/GenBank/DDBJ whole genome shotgun (WGS) entry which is preliminary data.</text>
</comment>
<protein>
    <submittedName>
        <fullName evidence="1">Uncharacterized protein</fullName>
    </submittedName>
</protein>
<evidence type="ECO:0000313" key="2">
    <source>
        <dbReference type="Proteomes" id="UP000627838"/>
    </source>
</evidence>
<sequence length="114" mass="12470">MLKDGIPTKAFNPVEGDDAAYANFFAKQNDKEREGQGGLFDLFEETKVANTAFAESLRRITAAPSNTLRDVHRQADAYEEWKSSAEYAHLIVANTLVTAAPVLHQAARNGATLC</sequence>
<reference evidence="1 2" key="1">
    <citation type="submission" date="2020-10" db="EMBL/GenBank/DDBJ databases">
        <title>Sequencing the genomes of 1000 actinobacteria strains.</title>
        <authorList>
            <person name="Klenk H.-P."/>
        </authorList>
    </citation>
    <scope>NUCLEOTIDE SEQUENCE [LARGE SCALE GENOMIC DNA]</scope>
    <source>
        <strain evidence="1 2">DSM 46744</strain>
    </source>
</reference>
<accession>A0ABR9JJR3</accession>
<name>A0ABR9JJR3_9ACTN</name>
<dbReference type="Proteomes" id="UP000627838">
    <property type="component" value="Unassembled WGS sequence"/>
</dbReference>
<dbReference type="EMBL" id="JADBDZ010000001">
    <property type="protein sequence ID" value="MBE1530385.1"/>
    <property type="molecule type" value="Genomic_DNA"/>
</dbReference>